<dbReference type="SUPFAM" id="SSF49899">
    <property type="entry name" value="Concanavalin A-like lectins/glucanases"/>
    <property type="match status" value="1"/>
</dbReference>
<dbReference type="PANTHER" id="PTHR42535:SF2">
    <property type="entry name" value="CHROMOSOME UNDETERMINED SCAFFOLD_146, WHOLE GENOME SHOTGUN SEQUENCE"/>
    <property type="match status" value="1"/>
</dbReference>
<proteinExistence type="predicted"/>
<dbReference type="Gene3D" id="2.60.120.200">
    <property type="match status" value="1"/>
</dbReference>
<dbReference type="RefSeq" id="WP_111658598.1">
    <property type="nucleotide sequence ID" value="NZ_QLLO01000001.1"/>
</dbReference>
<dbReference type="GO" id="GO:0030246">
    <property type="term" value="F:carbohydrate binding"/>
    <property type="evidence" value="ECO:0007669"/>
    <property type="project" value="UniProtKB-KW"/>
</dbReference>
<keyword evidence="6" id="KW-1185">Reference proteome</keyword>
<dbReference type="Pfam" id="PF13385">
    <property type="entry name" value="Laminin_G_3"/>
    <property type="match status" value="1"/>
</dbReference>
<keyword evidence="5" id="KW-0430">Lectin</keyword>
<protein>
    <submittedName>
        <fullName evidence="5">Concanavalin A-like lectin/glucanase superfamily protein</fullName>
    </submittedName>
</protein>
<gene>
    <name evidence="5" type="ORF">LY08_00232</name>
</gene>
<dbReference type="PANTHER" id="PTHR42535">
    <property type="entry name" value="OOKINETE PROTEIN, PUTATIVE-RELATED"/>
    <property type="match status" value="1"/>
</dbReference>
<keyword evidence="2" id="KW-1015">Disulfide bond</keyword>
<keyword evidence="1 3" id="KW-0732">Signal</keyword>
<feature type="domain" description="LamG-like jellyroll fold" evidence="4">
    <location>
        <begin position="50"/>
        <end position="186"/>
    </location>
</feature>
<dbReference type="GO" id="GO:0005975">
    <property type="term" value="P:carbohydrate metabolic process"/>
    <property type="evidence" value="ECO:0007669"/>
    <property type="project" value="UniProtKB-ARBA"/>
</dbReference>
<evidence type="ECO:0000313" key="5">
    <source>
        <dbReference type="EMBL" id="RAJ17962.1"/>
    </source>
</evidence>
<evidence type="ECO:0000259" key="4">
    <source>
        <dbReference type="SMART" id="SM00560"/>
    </source>
</evidence>
<dbReference type="GO" id="GO:0004553">
    <property type="term" value="F:hydrolase activity, hydrolyzing O-glycosyl compounds"/>
    <property type="evidence" value="ECO:0007669"/>
    <property type="project" value="UniProtKB-ARBA"/>
</dbReference>
<dbReference type="OrthoDB" id="279982at2"/>
<evidence type="ECO:0000256" key="3">
    <source>
        <dbReference type="SAM" id="SignalP"/>
    </source>
</evidence>
<dbReference type="InterPro" id="IPR006558">
    <property type="entry name" value="LamG-like"/>
</dbReference>
<evidence type="ECO:0000256" key="1">
    <source>
        <dbReference type="ARBA" id="ARBA00022729"/>
    </source>
</evidence>
<reference evidence="5 6" key="1">
    <citation type="submission" date="2018-06" db="EMBL/GenBank/DDBJ databases">
        <title>Genomic Encyclopedia of Archaeal and Bacterial Type Strains, Phase II (KMG-II): from individual species to whole genera.</title>
        <authorList>
            <person name="Goeker M."/>
        </authorList>
    </citation>
    <scope>NUCLEOTIDE SEQUENCE [LARGE SCALE GENOMIC DNA]</scope>
    <source>
        <strain evidence="5 6">DSM 24464</strain>
    </source>
</reference>
<comment type="caution">
    <text evidence="5">The sequence shown here is derived from an EMBL/GenBank/DDBJ whole genome shotgun (WGS) entry which is preliminary data.</text>
</comment>
<evidence type="ECO:0000313" key="6">
    <source>
        <dbReference type="Proteomes" id="UP000248703"/>
    </source>
</evidence>
<dbReference type="EMBL" id="QLLO01000001">
    <property type="protein sequence ID" value="RAJ17962.1"/>
    <property type="molecule type" value="Genomic_DNA"/>
</dbReference>
<sequence length="227" mass="25201">MKKILLFNVIVFYSLISFSQTPATALNFDGIDDYVNLTNQTQAFNYNSSSVFTIEFWIKPSDKITSQTIIGKGSRTAGKGYIIRVVNNQISFRNRDVIIGGVNTAISPTAWSHVAVTYNATAVKIYINGVLKQTGTLAITPHAGNAPHKMFIGARRADNGNSDTRQRHFKGTLDDLRFWSVERTGSEIMSSKDCALTGSETNLVSYFKFDQGFNNQNNSTQTTLINY</sequence>
<feature type="chain" id="PRO_5016286299" evidence="3">
    <location>
        <begin position="20"/>
        <end position="227"/>
    </location>
</feature>
<dbReference type="SMART" id="SM00560">
    <property type="entry name" value="LamGL"/>
    <property type="match status" value="1"/>
</dbReference>
<organism evidence="5 6">
    <name type="scientific">Olleya aquimaris</name>
    <dbReference type="NCBI Taxonomy" id="639310"/>
    <lineage>
        <taxon>Bacteria</taxon>
        <taxon>Pseudomonadati</taxon>
        <taxon>Bacteroidota</taxon>
        <taxon>Flavobacteriia</taxon>
        <taxon>Flavobacteriales</taxon>
        <taxon>Flavobacteriaceae</taxon>
    </lineage>
</organism>
<accession>A0A327RPT6</accession>
<feature type="signal peptide" evidence="3">
    <location>
        <begin position="1"/>
        <end position="19"/>
    </location>
</feature>
<name>A0A327RPT6_9FLAO</name>
<dbReference type="InterPro" id="IPR013320">
    <property type="entry name" value="ConA-like_dom_sf"/>
</dbReference>
<dbReference type="AlphaFoldDB" id="A0A327RPT6"/>
<dbReference type="Proteomes" id="UP000248703">
    <property type="component" value="Unassembled WGS sequence"/>
</dbReference>
<evidence type="ECO:0000256" key="2">
    <source>
        <dbReference type="ARBA" id="ARBA00023157"/>
    </source>
</evidence>